<accession>C1F6E5</accession>
<dbReference type="AlphaFoldDB" id="C1F6E5"/>
<evidence type="ECO:0000259" key="4">
    <source>
        <dbReference type="Pfam" id="PF10531"/>
    </source>
</evidence>
<keyword evidence="6" id="KW-1185">Reference proteome</keyword>
<feature type="domain" description="Soluble ligand binding" evidence="4">
    <location>
        <begin position="239"/>
        <end position="281"/>
    </location>
</feature>
<dbReference type="InterPro" id="IPR003715">
    <property type="entry name" value="Poly_export_N"/>
</dbReference>
<dbReference type="Proteomes" id="UP000002207">
    <property type="component" value="Chromosome"/>
</dbReference>
<evidence type="ECO:0000256" key="2">
    <source>
        <dbReference type="SAM" id="SignalP"/>
    </source>
</evidence>
<evidence type="ECO:0000256" key="1">
    <source>
        <dbReference type="ARBA" id="ARBA00022729"/>
    </source>
</evidence>
<feature type="chain" id="PRO_5002909316" evidence="2">
    <location>
        <begin position="22"/>
        <end position="348"/>
    </location>
</feature>
<organism evidence="5 6">
    <name type="scientific">Acidobacterium capsulatum (strain ATCC 51196 / DSM 11244 / BCRC 80197 / JCM 7670 / NBRC 15755 / NCIMB 13165 / 161)</name>
    <dbReference type="NCBI Taxonomy" id="240015"/>
    <lineage>
        <taxon>Bacteria</taxon>
        <taxon>Pseudomonadati</taxon>
        <taxon>Acidobacteriota</taxon>
        <taxon>Terriglobia</taxon>
        <taxon>Terriglobales</taxon>
        <taxon>Acidobacteriaceae</taxon>
        <taxon>Acidobacterium</taxon>
    </lineage>
</organism>
<dbReference type="GO" id="GO:0015159">
    <property type="term" value="F:polysaccharide transmembrane transporter activity"/>
    <property type="evidence" value="ECO:0007669"/>
    <property type="project" value="InterPro"/>
</dbReference>
<dbReference type="OrthoDB" id="9808421at2"/>
<name>C1F6E5_ACIC5</name>
<evidence type="ECO:0000259" key="3">
    <source>
        <dbReference type="Pfam" id="PF02563"/>
    </source>
</evidence>
<reference evidence="5 6" key="1">
    <citation type="journal article" date="2009" name="Appl. Environ. Microbiol.">
        <title>Three genomes from the phylum Acidobacteria provide insight into the lifestyles of these microorganisms in soils.</title>
        <authorList>
            <person name="Ward N.L."/>
            <person name="Challacombe J.F."/>
            <person name="Janssen P.H."/>
            <person name="Henrissat B."/>
            <person name="Coutinho P.M."/>
            <person name="Wu M."/>
            <person name="Xie G."/>
            <person name="Haft D.H."/>
            <person name="Sait M."/>
            <person name="Badger J."/>
            <person name="Barabote R.D."/>
            <person name="Bradley B."/>
            <person name="Brettin T.S."/>
            <person name="Brinkac L.M."/>
            <person name="Bruce D."/>
            <person name="Creasy T."/>
            <person name="Daugherty S.C."/>
            <person name="Davidsen T.M."/>
            <person name="DeBoy R.T."/>
            <person name="Detter J.C."/>
            <person name="Dodson R.J."/>
            <person name="Durkin A.S."/>
            <person name="Ganapathy A."/>
            <person name="Gwinn-Giglio M."/>
            <person name="Han C.S."/>
            <person name="Khouri H."/>
            <person name="Kiss H."/>
            <person name="Kothari S.P."/>
            <person name="Madupu R."/>
            <person name="Nelson K.E."/>
            <person name="Nelson W.C."/>
            <person name="Paulsen I."/>
            <person name="Penn K."/>
            <person name="Ren Q."/>
            <person name="Rosovitz M.J."/>
            <person name="Selengut J.D."/>
            <person name="Shrivastava S."/>
            <person name="Sullivan S.A."/>
            <person name="Tapia R."/>
            <person name="Thompson L.S."/>
            <person name="Watkins K.L."/>
            <person name="Yang Q."/>
            <person name="Yu C."/>
            <person name="Zafar N."/>
            <person name="Zhou L."/>
            <person name="Kuske C.R."/>
        </authorList>
    </citation>
    <scope>NUCLEOTIDE SEQUENCE [LARGE SCALE GENOMIC DNA]</scope>
    <source>
        <strain evidence="6">ATCC 51196 / DSM 11244 / BCRC 80197 / JCM 7670 / NBRC 15755 / NCIMB 13165 / 161</strain>
    </source>
</reference>
<dbReference type="Pfam" id="PF02563">
    <property type="entry name" value="Poly_export"/>
    <property type="match status" value="1"/>
</dbReference>
<dbReference type="RefSeq" id="WP_015898408.1">
    <property type="nucleotide sequence ID" value="NC_012483.1"/>
</dbReference>
<dbReference type="eggNOG" id="COG1596">
    <property type="taxonomic scope" value="Bacteria"/>
</dbReference>
<dbReference type="InterPro" id="IPR049712">
    <property type="entry name" value="Poly_export"/>
</dbReference>
<feature type="domain" description="Polysaccharide export protein N-terminal" evidence="3">
    <location>
        <begin position="55"/>
        <end position="129"/>
    </location>
</feature>
<dbReference type="Pfam" id="PF10531">
    <property type="entry name" value="SLBB"/>
    <property type="match status" value="1"/>
</dbReference>
<dbReference type="KEGG" id="aca:ACP_3379"/>
<dbReference type="InParanoid" id="C1F6E5"/>
<evidence type="ECO:0000313" key="6">
    <source>
        <dbReference type="Proteomes" id="UP000002207"/>
    </source>
</evidence>
<dbReference type="Gene3D" id="3.10.560.10">
    <property type="entry name" value="Outer membrane lipoprotein wza domain like"/>
    <property type="match status" value="2"/>
</dbReference>
<protein>
    <submittedName>
        <fullName evidence="5">Polysaccharide biosynthesis/export protein</fullName>
    </submittedName>
</protein>
<dbReference type="HOGENOM" id="CLU_038343_0_0_0"/>
<gene>
    <name evidence="5" type="ordered locus">ACP_3379</name>
</gene>
<dbReference type="EMBL" id="CP001472">
    <property type="protein sequence ID" value="ACO33387.1"/>
    <property type="molecule type" value="Genomic_DNA"/>
</dbReference>
<sequence>MKLARLLIIPALLLAPVTLPAQQNSDAAQNTSQALPKEPVLQPNPLDVLRQFEGPADQEYRLGPGDQIAIDVPGHPELSQKLVLGPDGRITLPLAGNIDLGNKTREEAAAAIDTALSEYYNNIRATVSVEKYTSNRVLVIGAVDHPGLVQFDAQPTLLEALAKAGLPGAPRNSSNQVATLGTAPSAMASIPERCAVYRGRNEVVWVNLRKLLREGNSMADLRLRRGDVVFVPNPQDNFVSVLGEVQHPGAVQLSPDMTLANVLALAGGLNTQYGAAHRIEVLDPSTGKKTIIPFKDVLANKGNAAELTLKSGDVIFVPRSGFYKVTNTLNAFSPLTSLFTYSMLTYHP</sequence>
<dbReference type="FunCoup" id="C1F6E5">
    <property type="interactions" value="89"/>
</dbReference>
<evidence type="ECO:0000313" key="5">
    <source>
        <dbReference type="EMBL" id="ACO33387.1"/>
    </source>
</evidence>
<proteinExistence type="predicted"/>
<feature type="signal peptide" evidence="2">
    <location>
        <begin position="1"/>
        <end position="21"/>
    </location>
</feature>
<dbReference type="PANTHER" id="PTHR33619:SF3">
    <property type="entry name" value="POLYSACCHARIDE EXPORT PROTEIN GFCE-RELATED"/>
    <property type="match status" value="1"/>
</dbReference>
<dbReference type="InterPro" id="IPR019554">
    <property type="entry name" value="Soluble_ligand-bd"/>
</dbReference>
<dbReference type="STRING" id="240015.ACP_3379"/>
<dbReference type="PANTHER" id="PTHR33619">
    <property type="entry name" value="POLYSACCHARIDE EXPORT PROTEIN GFCE-RELATED"/>
    <property type="match status" value="1"/>
</dbReference>
<keyword evidence="1 2" id="KW-0732">Signal</keyword>